<dbReference type="PRINTS" id="PR00371">
    <property type="entry name" value="FPNCR"/>
</dbReference>
<keyword evidence="5 8" id="KW-0560">Oxidoreductase</keyword>
<feature type="region of interest" description="Disordered" evidence="6">
    <location>
        <begin position="1"/>
        <end position="23"/>
    </location>
</feature>
<dbReference type="SUPFAM" id="SSF63380">
    <property type="entry name" value="Riboflavin synthase domain-like"/>
    <property type="match status" value="1"/>
</dbReference>
<accession>A0A976MAK3</accession>
<evidence type="ECO:0000256" key="6">
    <source>
        <dbReference type="SAM" id="MobiDB-lite"/>
    </source>
</evidence>
<feature type="domain" description="Oxidoreductase FAD/NAD(P)-binding" evidence="7">
    <location>
        <begin position="87"/>
        <end position="198"/>
    </location>
</feature>
<dbReference type="EC" id="1.18.1.2" evidence="8"/>
<evidence type="ECO:0000256" key="4">
    <source>
        <dbReference type="ARBA" id="ARBA00022857"/>
    </source>
</evidence>
<name>A0A976MAK3_THEOR</name>
<dbReference type="EMBL" id="CP056069">
    <property type="protein sequence ID" value="UKK00892.2"/>
    <property type="molecule type" value="Genomic_DNA"/>
</dbReference>
<dbReference type="InterPro" id="IPR001433">
    <property type="entry name" value="OxRdtase_FAD/NAD-bd"/>
</dbReference>
<dbReference type="Proteomes" id="UP000244811">
    <property type="component" value="Chromosome 1"/>
</dbReference>
<evidence type="ECO:0000256" key="1">
    <source>
        <dbReference type="ARBA" id="ARBA00001974"/>
    </source>
</evidence>
<evidence type="ECO:0000259" key="7">
    <source>
        <dbReference type="Pfam" id="PF00175"/>
    </source>
</evidence>
<dbReference type="AlphaFoldDB" id="A0A976MAK3"/>
<dbReference type="InterPro" id="IPR015701">
    <property type="entry name" value="FNR"/>
</dbReference>
<comment type="cofactor">
    <cofactor evidence="1">
        <name>FAD</name>
        <dbReference type="ChEBI" id="CHEBI:57692"/>
    </cofactor>
</comment>
<evidence type="ECO:0000256" key="5">
    <source>
        <dbReference type="ARBA" id="ARBA00023002"/>
    </source>
</evidence>
<dbReference type="Gene3D" id="2.40.30.10">
    <property type="entry name" value="Translation factors"/>
    <property type="match status" value="1"/>
</dbReference>
<dbReference type="PRINTS" id="PR00406">
    <property type="entry name" value="CYTB5RDTASE"/>
</dbReference>
<keyword evidence="2" id="KW-0285">Flavoprotein</keyword>
<dbReference type="PANTHER" id="PTHR43314">
    <property type="match status" value="1"/>
</dbReference>
<dbReference type="GO" id="GO:0004324">
    <property type="term" value="F:ferredoxin-NADP+ reductase activity"/>
    <property type="evidence" value="ECO:0007669"/>
    <property type="project" value="UniProtKB-EC"/>
</dbReference>
<reference evidence="8" key="1">
    <citation type="submission" date="2022-07" db="EMBL/GenBank/DDBJ databases">
        <title>Evaluation of T. orientalis genome assembly methods using nanopore sequencing and analysis of variation between genomes.</title>
        <authorList>
            <person name="Yam J."/>
            <person name="Micallef M.L."/>
            <person name="Liu M."/>
            <person name="Djordjevic S.P."/>
            <person name="Bogema D.R."/>
            <person name="Jenkins C."/>
        </authorList>
    </citation>
    <scope>NUCLEOTIDE SEQUENCE</scope>
    <source>
        <strain evidence="8">Goon Nure</strain>
    </source>
</reference>
<evidence type="ECO:0000256" key="3">
    <source>
        <dbReference type="ARBA" id="ARBA00022827"/>
    </source>
</evidence>
<protein>
    <submittedName>
        <fullName evidence="8">Ferredoxin--NADP(+) reductase</fullName>
        <ecNumber evidence="8">1.18.1.2</ecNumber>
    </submittedName>
</protein>
<dbReference type="InterPro" id="IPR001709">
    <property type="entry name" value="Flavoprot_Pyr_Nucl_cyt_Rdtase"/>
</dbReference>
<keyword evidence="4" id="KW-0521">NADP</keyword>
<dbReference type="Pfam" id="PF00175">
    <property type="entry name" value="NAD_binding_1"/>
    <property type="match status" value="1"/>
</dbReference>
<dbReference type="SUPFAM" id="SSF52343">
    <property type="entry name" value="Ferredoxin reductase-like, C-terminal NADP-linked domain"/>
    <property type="match status" value="1"/>
</dbReference>
<evidence type="ECO:0000313" key="9">
    <source>
        <dbReference type="Proteomes" id="UP000244811"/>
    </source>
</evidence>
<sequence>MKTLGISTRTNRRHTPRSYSLAPTLDGNDNSTLSICIRVTRPDDPNLGICSRFLSSSESGTEVSLTGPFGKNLTLTEDDIRSNNLILIAAGTGISPFRGFLKKIWDDVGCVPGRKIVLFFGVQNQSTFLYREEFEKYKHLLGNTLEIIPCYSREPNQPKIYVQESILRNSKPLVDLANSGTKCSIFVCGRKDMEKPVREALNEVYKNIDEPDKILGEAKYEVYQ</sequence>
<dbReference type="InterPro" id="IPR039261">
    <property type="entry name" value="FNR_nucleotide-bd"/>
</dbReference>
<organism evidence="8 9">
    <name type="scientific">Theileria orientalis</name>
    <dbReference type="NCBI Taxonomy" id="68886"/>
    <lineage>
        <taxon>Eukaryota</taxon>
        <taxon>Sar</taxon>
        <taxon>Alveolata</taxon>
        <taxon>Apicomplexa</taxon>
        <taxon>Aconoidasida</taxon>
        <taxon>Piroplasmida</taxon>
        <taxon>Theileriidae</taxon>
        <taxon>Theileria</taxon>
    </lineage>
</organism>
<dbReference type="Gene3D" id="3.40.50.80">
    <property type="entry name" value="Nucleotide-binding domain of ferredoxin-NADP reductase (FNR) module"/>
    <property type="match status" value="1"/>
</dbReference>
<proteinExistence type="predicted"/>
<dbReference type="InterPro" id="IPR017938">
    <property type="entry name" value="Riboflavin_synthase-like_b-brl"/>
</dbReference>
<gene>
    <name evidence="8" type="ORF">MACK_000966</name>
</gene>
<evidence type="ECO:0000313" key="8">
    <source>
        <dbReference type="EMBL" id="UKK00892.2"/>
    </source>
</evidence>
<evidence type="ECO:0000256" key="2">
    <source>
        <dbReference type="ARBA" id="ARBA00022630"/>
    </source>
</evidence>
<keyword evidence="3" id="KW-0274">FAD</keyword>